<organism evidence="2 3">
    <name type="scientific">Acetobacter musti</name>
    <dbReference type="NCBI Taxonomy" id="864732"/>
    <lineage>
        <taxon>Bacteria</taxon>
        <taxon>Pseudomonadati</taxon>
        <taxon>Pseudomonadota</taxon>
        <taxon>Alphaproteobacteria</taxon>
        <taxon>Acetobacterales</taxon>
        <taxon>Acetobacteraceae</taxon>
        <taxon>Acetobacter</taxon>
    </lineage>
</organism>
<dbReference type="Proteomes" id="UP000635278">
    <property type="component" value="Unassembled WGS sequence"/>
</dbReference>
<keyword evidence="3" id="KW-1185">Reference proteome</keyword>
<protein>
    <submittedName>
        <fullName evidence="2">3-demethylubiquinone-9 3-methyltransferase</fullName>
    </submittedName>
</protein>
<dbReference type="RefSeq" id="WP_173582986.1">
    <property type="nucleotide sequence ID" value="NZ_WOTB01000008.1"/>
</dbReference>
<evidence type="ECO:0000313" key="2">
    <source>
        <dbReference type="EMBL" id="NHN84596.1"/>
    </source>
</evidence>
<evidence type="ECO:0000256" key="1">
    <source>
        <dbReference type="SAM" id="MobiDB-lite"/>
    </source>
</evidence>
<accession>A0ABX0JMI9</accession>
<feature type="compositionally biased region" description="Pro residues" evidence="1">
    <location>
        <begin position="513"/>
        <end position="544"/>
    </location>
</feature>
<sequence>MTSRKVLNTRLLITALLSATALIGLGGAGWVWMHRKADDELTAQLTQLRSQLPPGTEFTWRRAVAMPVSHGARLMDVTLKQPMGTITAAALELVGAHQKAAAADHPGRPLLQFDHVLAHTLHVNVASGDVDIRRLALDGLTLPGDSSQTAALAIDHGELAGLSAHAPQMQITLTAGSATLDQYGIGRPSRLVVQQFALKGDAHPARTVAADRFSLDGSDLASRILGRLHGEAVPERDGTENIRLDKFSLSGVVGNPGSPVVPIFGIERLTSFSNISDQKSQLAVSLTHFRIWPSGPQLQILQTLGYSRFDSSVVLTGLMDRSAGAMHVSQFDLNAPGFGRLDLSGDLVNVPGSTEDVLTGSTPPPNVTHLDITWRDGGLVGRILKNSAIAQGVDPDAYVPLLQRSFAPPGTPPDSVGAQLGNYIVSPDSGPLIATIAPPQPMPLPAVISLLSMATRQGFAGVIGLTLRAPGAAAGTPGPAPDPDMTTDEPVDPDILKAPPPNQPLPGASPAQPSAPAPDKPSAAPVPAPVPTPAPSQAPGPSHP</sequence>
<feature type="region of interest" description="Disordered" evidence="1">
    <location>
        <begin position="473"/>
        <end position="544"/>
    </location>
</feature>
<dbReference type="EMBL" id="WOTB01000008">
    <property type="protein sequence ID" value="NHN84596.1"/>
    <property type="molecule type" value="Genomic_DNA"/>
</dbReference>
<proteinExistence type="predicted"/>
<gene>
    <name evidence="2" type="ORF">GOB93_08050</name>
</gene>
<name>A0ABX0JMI9_9PROT</name>
<comment type="caution">
    <text evidence="2">The sequence shown here is derived from an EMBL/GenBank/DDBJ whole genome shotgun (WGS) entry which is preliminary data.</text>
</comment>
<evidence type="ECO:0000313" key="3">
    <source>
        <dbReference type="Proteomes" id="UP000635278"/>
    </source>
</evidence>
<reference evidence="2 3" key="1">
    <citation type="journal article" date="2020" name="Int. J. Syst. Evol. Microbiol.">
        <title>Novel acetic acid bacteria from cider fermentations: Acetobacter conturbans sp. nov. and Acetobacter fallax sp. nov.</title>
        <authorList>
            <person name="Sombolestani A.S."/>
            <person name="Cleenwerck I."/>
            <person name="Cnockaert M."/>
            <person name="Borremans W."/>
            <person name="Wieme A.D."/>
            <person name="De Vuyst L."/>
            <person name="Vandamme P."/>
        </authorList>
    </citation>
    <scope>NUCLEOTIDE SEQUENCE [LARGE SCALE GENOMIC DNA]</scope>
    <source>
        <strain evidence="2 3">LMG 30640</strain>
    </source>
</reference>